<evidence type="ECO:0000256" key="1">
    <source>
        <dbReference type="ARBA" id="ARBA00006432"/>
    </source>
</evidence>
<comment type="similarity">
    <text evidence="1">Belongs to the ATP-dependent AMP-binding enzyme family.</text>
</comment>
<dbReference type="Gene3D" id="3.40.50.12780">
    <property type="entry name" value="N-terminal domain of ligase-like"/>
    <property type="match status" value="1"/>
</dbReference>
<evidence type="ECO:0000256" key="2">
    <source>
        <dbReference type="ARBA" id="ARBA00022598"/>
    </source>
</evidence>
<dbReference type="InterPro" id="IPR045851">
    <property type="entry name" value="AMP-bd_C_sf"/>
</dbReference>
<dbReference type="PANTHER" id="PTHR43201">
    <property type="entry name" value="ACYL-COA SYNTHETASE"/>
    <property type="match status" value="1"/>
</dbReference>
<evidence type="ECO:0000313" key="7">
    <source>
        <dbReference type="EMBL" id="SVA30697.1"/>
    </source>
</evidence>
<feature type="domain" description="AMP-dependent synthetase/ligase" evidence="5">
    <location>
        <begin position="25"/>
        <end position="358"/>
    </location>
</feature>
<dbReference type="InterPro" id="IPR020845">
    <property type="entry name" value="AMP-binding_CS"/>
</dbReference>
<dbReference type="GO" id="GO:0005524">
    <property type="term" value="F:ATP binding"/>
    <property type="evidence" value="ECO:0007669"/>
    <property type="project" value="UniProtKB-KW"/>
</dbReference>
<dbReference type="AlphaFoldDB" id="A0A381UTL0"/>
<dbReference type="Pfam" id="PF00501">
    <property type="entry name" value="AMP-binding"/>
    <property type="match status" value="1"/>
</dbReference>
<evidence type="ECO:0000256" key="3">
    <source>
        <dbReference type="ARBA" id="ARBA00022741"/>
    </source>
</evidence>
<sequence>MNNLLDLLTAHAYGGDAIDAPDRDPQTYTRLSAQILRMGGELRSISIAPDSRVAMVLPNGPLMASTFVSLAPWCTTAPLNPAYKSDEFEFYLQDLEASALMVETGSESAAIEVAQRLGIRVIEIEEGEEAGSFSVGEVEDEVPVREEDAVGLILHTSGTTSRPKMVPLSMGNLAASACNIAATLQLSDTDRCLNVMPLFHIHGLMAPVLASLTRGASVYCTPGFDALRFFAWLDDARPSWYSAVPTMHQGILSRAPRNHEVIERSSLRFVRSSSASLPPQVMEALETTFSAPVVEAYAMTEAAHQMCSNPLPPETRKPGCVGPAAGPEVAIMNEDGVALTVDEIGEIVIRGENVMSSYINNPEANANAFHEGGWFRTGDQGLLDADGYVKVTGRLKEIINRGGEKIAPLEVDEIILDHDAVAQACTFAIPHEKLGEEVGAAVVLNEGGEVTENELRAFVAQRLADFKVPRRVLFVEEIPKGPTGKIQRIGLAKALGLTT</sequence>
<keyword evidence="4" id="KW-0067">ATP-binding</keyword>
<evidence type="ECO:0008006" key="8">
    <source>
        <dbReference type="Google" id="ProtNLM"/>
    </source>
</evidence>
<dbReference type="InterPro" id="IPR042099">
    <property type="entry name" value="ANL_N_sf"/>
</dbReference>
<accession>A0A381UTL0</accession>
<feature type="domain" description="AMP-binding enzyme C-terminal" evidence="6">
    <location>
        <begin position="410"/>
        <end position="485"/>
    </location>
</feature>
<dbReference type="CDD" id="cd05926">
    <property type="entry name" value="FACL_fum10p_like"/>
    <property type="match status" value="1"/>
</dbReference>
<dbReference type="EMBL" id="UINC01006969">
    <property type="protein sequence ID" value="SVA30697.1"/>
    <property type="molecule type" value="Genomic_DNA"/>
</dbReference>
<reference evidence="7" key="1">
    <citation type="submission" date="2018-05" db="EMBL/GenBank/DDBJ databases">
        <authorList>
            <person name="Lanie J.A."/>
            <person name="Ng W.-L."/>
            <person name="Kazmierczak K.M."/>
            <person name="Andrzejewski T.M."/>
            <person name="Davidsen T.M."/>
            <person name="Wayne K.J."/>
            <person name="Tettelin H."/>
            <person name="Glass J.I."/>
            <person name="Rusch D."/>
            <person name="Podicherti R."/>
            <person name="Tsui H.-C.T."/>
            <person name="Winkler M.E."/>
        </authorList>
    </citation>
    <scope>NUCLEOTIDE SEQUENCE</scope>
</reference>
<dbReference type="InterPro" id="IPR045310">
    <property type="entry name" value="Pcs60-like"/>
</dbReference>
<protein>
    <recommendedName>
        <fullName evidence="8">AMP-dependent synthetase/ligase domain-containing protein</fullName>
    </recommendedName>
</protein>
<dbReference type="InterPro" id="IPR000873">
    <property type="entry name" value="AMP-dep_synth/lig_dom"/>
</dbReference>
<name>A0A381UTL0_9ZZZZ</name>
<evidence type="ECO:0000256" key="4">
    <source>
        <dbReference type="ARBA" id="ARBA00022840"/>
    </source>
</evidence>
<gene>
    <name evidence="7" type="ORF">METZ01_LOCUS83551</name>
</gene>
<dbReference type="SUPFAM" id="SSF56801">
    <property type="entry name" value="Acetyl-CoA synthetase-like"/>
    <property type="match status" value="1"/>
</dbReference>
<dbReference type="GO" id="GO:0031956">
    <property type="term" value="F:medium-chain fatty acid-CoA ligase activity"/>
    <property type="evidence" value="ECO:0007669"/>
    <property type="project" value="TreeGrafter"/>
</dbReference>
<keyword evidence="3" id="KW-0547">Nucleotide-binding</keyword>
<evidence type="ECO:0000259" key="5">
    <source>
        <dbReference type="Pfam" id="PF00501"/>
    </source>
</evidence>
<dbReference type="GO" id="GO:0006631">
    <property type="term" value="P:fatty acid metabolic process"/>
    <property type="evidence" value="ECO:0007669"/>
    <property type="project" value="TreeGrafter"/>
</dbReference>
<dbReference type="Pfam" id="PF13193">
    <property type="entry name" value="AMP-binding_C"/>
    <property type="match status" value="1"/>
</dbReference>
<organism evidence="7">
    <name type="scientific">marine metagenome</name>
    <dbReference type="NCBI Taxonomy" id="408172"/>
    <lineage>
        <taxon>unclassified sequences</taxon>
        <taxon>metagenomes</taxon>
        <taxon>ecological metagenomes</taxon>
    </lineage>
</organism>
<proteinExistence type="inferred from homology"/>
<dbReference type="PANTHER" id="PTHR43201:SF5">
    <property type="entry name" value="MEDIUM-CHAIN ACYL-COA LIGASE ACSF2, MITOCHONDRIAL"/>
    <property type="match status" value="1"/>
</dbReference>
<dbReference type="PROSITE" id="PS00455">
    <property type="entry name" value="AMP_BINDING"/>
    <property type="match status" value="1"/>
</dbReference>
<dbReference type="InterPro" id="IPR025110">
    <property type="entry name" value="AMP-bd_C"/>
</dbReference>
<keyword evidence="2" id="KW-0436">Ligase</keyword>
<evidence type="ECO:0000259" key="6">
    <source>
        <dbReference type="Pfam" id="PF13193"/>
    </source>
</evidence>
<dbReference type="Gene3D" id="3.30.300.30">
    <property type="match status" value="1"/>
</dbReference>